<organism evidence="2">
    <name type="scientific">marine metagenome</name>
    <dbReference type="NCBI Taxonomy" id="408172"/>
    <lineage>
        <taxon>unclassified sequences</taxon>
        <taxon>metagenomes</taxon>
        <taxon>ecological metagenomes</taxon>
    </lineage>
</organism>
<dbReference type="Pfam" id="PF02810">
    <property type="entry name" value="SEC-C"/>
    <property type="match status" value="1"/>
</dbReference>
<evidence type="ECO:0000259" key="1">
    <source>
        <dbReference type="Pfam" id="PF17775"/>
    </source>
</evidence>
<dbReference type="PANTHER" id="PTHR33747:SF1">
    <property type="entry name" value="ADENYLATE CYCLASE-ASSOCIATED CAP C-TERMINAL DOMAIN-CONTAINING PROTEIN"/>
    <property type="match status" value="1"/>
</dbReference>
<dbReference type="InterPro" id="IPR048469">
    <property type="entry name" value="YchJ-like_M"/>
</dbReference>
<name>A0A382T516_9ZZZZ</name>
<dbReference type="PANTHER" id="PTHR33747">
    <property type="entry name" value="UPF0225 PROTEIN SCO1677"/>
    <property type="match status" value="1"/>
</dbReference>
<sequence>VEFVARYRSDGQTVSHHELSFFTREDGQWVFSDCEMNPKAPTVRLQKVGRNEPCPCGSGKKYKKCCGA</sequence>
<evidence type="ECO:0000313" key="2">
    <source>
        <dbReference type="EMBL" id="SVD17093.1"/>
    </source>
</evidence>
<dbReference type="EMBL" id="UINC01133890">
    <property type="protein sequence ID" value="SVD17093.1"/>
    <property type="molecule type" value="Genomic_DNA"/>
</dbReference>
<gene>
    <name evidence="2" type="ORF">METZ01_LOCUS369947</name>
</gene>
<feature type="domain" description="YchJ-like middle NTF2-like" evidence="1">
    <location>
        <begin position="1"/>
        <end position="33"/>
    </location>
</feature>
<feature type="non-terminal residue" evidence="2">
    <location>
        <position position="1"/>
    </location>
</feature>
<dbReference type="Gene3D" id="3.10.450.50">
    <property type="match status" value="1"/>
</dbReference>
<dbReference type="AlphaFoldDB" id="A0A382T516"/>
<accession>A0A382T516</accession>
<reference evidence="2" key="1">
    <citation type="submission" date="2018-05" db="EMBL/GenBank/DDBJ databases">
        <authorList>
            <person name="Lanie J.A."/>
            <person name="Ng W.-L."/>
            <person name="Kazmierczak K.M."/>
            <person name="Andrzejewski T.M."/>
            <person name="Davidsen T.M."/>
            <person name="Wayne K.J."/>
            <person name="Tettelin H."/>
            <person name="Glass J.I."/>
            <person name="Rusch D."/>
            <person name="Podicherti R."/>
            <person name="Tsui H.-C.T."/>
            <person name="Winkler M.E."/>
        </authorList>
    </citation>
    <scope>NUCLEOTIDE SEQUENCE</scope>
</reference>
<dbReference type="SUPFAM" id="SSF103642">
    <property type="entry name" value="Sec-C motif"/>
    <property type="match status" value="1"/>
</dbReference>
<proteinExistence type="predicted"/>
<dbReference type="InterPro" id="IPR032710">
    <property type="entry name" value="NTF2-like_dom_sf"/>
</dbReference>
<dbReference type="InterPro" id="IPR004027">
    <property type="entry name" value="SEC_C_motif"/>
</dbReference>
<protein>
    <recommendedName>
        <fullName evidence="1">YchJ-like middle NTF2-like domain-containing protein</fullName>
    </recommendedName>
</protein>
<dbReference type="Pfam" id="PF17775">
    <property type="entry name" value="YchJ_M-like"/>
    <property type="match status" value="1"/>
</dbReference>
<dbReference type="SUPFAM" id="SSF54427">
    <property type="entry name" value="NTF2-like"/>
    <property type="match status" value="1"/>
</dbReference>